<feature type="chain" id="PRO_5039539280" evidence="1">
    <location>
        <begin position="27"/>
        <end position="162"/>
    </location>
</feature>
<protein>
    <submittedName>
        <fullName evidence="2">Uncharacterized protein</fullName>
    </submittedName>
</protein>
<accession>A0A4P6LTF9</accession>
<evidence type="ECO:0000313" key="2">
    <source>
        <dbReference type="EMBL" id="QBE95594.1"/>
    </source>
</evidence>
<dbReference type="EMBL" id="CP035945">
    <property type="protein sequence ID" value="QBE95594.1"/>
    <property type="molecule type" value="Genomic_DNA"/>
</dbReference>
<feature type="signal peptide" evidence="1">
    <location>
        <begin position="1"/>
        <end position="26"/>
    </location>
</feature>
<evidence type="ECO:0000313" key="3">
    <source>
        <dbReference type="Proteomes" id="UP000289794"/>
    </source>
</evidence>
<gene>
    <name evidence="2" type="ORF">PMF13cell1_01117</name>
</gene>
<dbReference type="Proteomes" id="UP000289794">
    <property type="component" value="Chromosome"/>
</dbReference>
<dbReference type="KEGG" id="bpro:PMF13cell1_01117"/>
<proteinExistence type="predicted"/>
<keyword evidence="1" id="KW-0732">Signal</keyword>
<sequence length="162" mass="17546">MKRGLKKIIVLLLCFTMLGTTSVVVSADGIDDVGKVVDGSELTLEKSAEKVINTLVRGNILNQGTVRITNNENGTVNVFGAVYGSVKCDKMTLSLTLQRYSNGYWYNVGTYGDSAYNTTSLTRSYNVSVSRGYYYRIKGACIAQKGGTTESQSPVTDGIWIG</sequence>
<dbReference type="AlphaFoldDB" id="A0A4P6LTF9"/>
<dbReference type="RefSeq" id="WP_130180089.1">
    <property type="nucleotide sequence ID" value="NZ_CP035945.1"/>
</dbReference>
<name>A0A4P6LTF9_9FIRM</name>
<organism evidence="2 3">
    <name type="scientific">Blautia producta</name>
    <dbReference type="NCBI Taxonomy" id="33035"/>
    <lineage>
        <taxon>Bacteria</taxon>
        <taxon>Bacillati</taxon>
        <taxon>Bacillota</taxon>
        <taxon>Clostridia</taxon>
        <taxon>Lachnospirales</taxon>
        <taxon>Lachnospiraceae</taxon>
        <taxon>Blautia</taxon>
    </lineage>
</organism>
<reference evidence="2 3" key="1">
    <citation type="submission" date="2019-01" db="EMBL/GenBank/DDBJ databases">
        <title>PMF-metabolizing Aryl O-demethylase.</title>
        <authorList>
            <person name="Kim M."/>
        </authorList>
    </citation>
    <scope>NUCLEOTIDE SEQUENCE [LARGE SCALE GENOMIC DNA]</scope>
    <source>
        <strain evidence="2 3">PMF1</strain>
    </source>
</reference>
<evidence type="ECO:0000256" key="1">
    <source>
        <dbReference type="SAM" id="SignalP"/>
    </source>
</evidence>